<proteinExistence type="predicted"/>
<keyword evidence="4" id="KW-0560">Oxidoreductase</keyword>
<feature type="domain" description="FAD dependent oxidoreductase" evidence="5">
    <location>
        <begin position="4"/>
        <end position="348"/>
    </location>
</feature>
<name>A0ABV1K6G9_9PSEU</name>
<dbReference type="EMBL" id="JBEDNQ010000002">
    <property type="protein sequence ID" value="MEQ3550075.1"/>
    <property type="molecule type" value="Genomic_DNA"/>
</dbReference>
<dbReference type="PANTHER" id="PTHR10961:SF7">
    <property type="entry name" value="FAD DEPENDENT OXIDOREDUCTASE DOMAIN-CONTAINING PROTEIN"/>
    <property type="match status" value="1"/>
</dbReference>
<sequence>MTRCAVVGLGVLGGAALLALSRAGVECVGLESGTVGHPDGASGGGETRIFRTAVADGAPYERLLDRSRELWADLAAGHGPGLFTPCGALTLGPPDDARLRSVALSGRTEPFRAEAVAERWPGHRPGPGELGLFDPRGGVLDAAGCTRALVAEARRGGAVVREGVRVLGIGYRRGQVVLRTVDGETVADAAVLATGHERPLLDGPARVEQRRVVLSWFPVAGPGRFGPETFPPGVHSGSDPVFTFFPSVDHATIKINFQQPQPPVTDARTHHPTVTPGYADPWSNAVAARIDGMAALPVRTESYVEGYTADRHGVVALAPASPRVVTLGGFSGQGFKYAPAVGEIVADLVRTGRARTAAFAAAHTLAG</sequence>
<evidence type="ECO:0000313" key="6">
    <source>
        <dbReference type="EMBL" id="MEQ3550075.1"/>
    </source>
</evidence>
<dbReference type="PANTHER" id="PTHR10961">
    <property type="entry name" value="PEROXISOMAL SARCOSINE OXIDASE"/>
    <property type="match status" value="1"/>
</dbReference>
<dbReference type="InterPro" id="IPR006076">
    <property type="entry name" value="FAD-dep_OxRdtase"/>
</dbReference>
<evidence type="ECO:0000313" key="7">
    <source>
        <dbReference type="Proteomes" id="UP001494902"/>
    </source>
</evidence>
<dbReference type="SUPFAM" id="SSF51905">
    <property type="entry name" value="FAD/NAD(P)-binding domain"/>
    <property type="match status" value="1"/>
</dbReference>
<gene>
    <name evidence="6" type="ORF">WIS52_06290</name>
</gene>
<evidence type="ECO:0000259" key="5">
    <source>
        <dbReference type="Pfam" id="PF01266"/>
    </source>
</evidence>
<dbReference type="InterPro" id="IPR045170">
    <property type="entry name" value="MTOX"/>
</dbReference>
<evidence type="ECO:0000256" key="1">
    <source>
        <dbReference type="ARBA" id="ARBA00001974"/>
    </source>
</evidence>
<keyword evidence="7" id="KW-1185">Reference proteome</keyword>
<dbReference type="Gene3D" id="3.50.50.60">
    <property type="entry name" value="FAD/NAD(P)-binding domain"/>
    <property type="match status" value="1"/>
</dbReference>
<protein>
    <submittedName>
        <fullName evidence="6">FAD-dependent oxidoreductase</fullName>
    </submittedName>
</protein>
<dbReference type="RefSeq" id="WP_349297158.1">
    <property type="nucleotide sequence ID" value="NZ_JBEDNQ010000002.1"/>
</dbReference>
<keyword evidence="2" id="KW-0285">Flavoprotein</keyword>
<dbReference type="Pfam" id="PF01266">
    <property type="entry name" value="DAO"/>
    <property type="match status" value="1"/>
</dbReference>
<organism evidence="6 7">
    <name type="scientific">Pseudonocardia nematodicida</name>
    <dbReference type="NCBI Taxonomy" id="1206997"/>
    <lineage>
        <taxon>Bacteria</taxon>
        <taxon>Bacillati</taxon>
        <taxon>Actinomycetota</taxon>
        <taxon>Actinomycetes</taxon>
        <taxon>Pseudonocardiales</taxon>
        <taxon>Pseudonocardiaceae</taxon>
        <taxon>Pseudonocardia</taxon>
    </lineage>
</organism>
<comment type="caution">
    <text evidence="6">The sequence shown here is derived from an EMBL/GenBank/DDBJ whole genome shotgun (WGS) entry which is preliminary data.</text>
</comment>
<comment type="cofactor">
    <cofactor evidence="1">
        <name>FAD</name>
        <dbReference type="ChEBI" id="CHEBI:57692"/>
    </cofactor>
</comment>
<keyword evidence="3" id="KW-0274">FAD</keyword>
<accession>A0ABV1K6G9</accession>
<evidence type="ECO:0000256" key="4">
    <source>
        <dbReference type="ARBA" id="ARBA00023002"/>
    </source>
</evidence>
<dbReference type="Gene3D" id="3.30.9.10">
    <property type="entry name" value="D-Amino Acid Oxidase, subunit A, domain 2"/>
    <property type="match status" value="1"/>
</dbReference>
<reference evidence="6 7" key="1">
    <citation type="submission" date="2024-03" db="EMBL/GenBank/DDBJ databases">
        <title>Draft genome sequence of Pseudonocardia nematodicida JCM 31783.</title>
        <authorList>
            <person name="Butdee W."/>
            <person name="Duangmal K."/>
        </authorList>
    </citation>
    <scope>NUCLEOTIDE SEQUENCE [LARGE SCALE GENOMIC DNA]</scope>
    <source>
        <strain evidence="6 7">JCM 31783</strain>
    </source>
</reference>
<dbReference type="InterPro" id="IPR036188">
    <property type="entry name" value="FAD/NAD-bd_sf"/>
</dbReference>
<dbReference type="Proteomes" id="UP001494902">
    <property type="component" value="Unassembled WGS sequence"/>
</dbReference>
<evidence type="ECO:0000256" key="2">
    <source>
        <dbReference type="ARBA" id="ARBA00022630"/>
    </source>
</evidence>
<evidence type="ECO:0000256" key="3">
    <source>
        <dbReference type="ARBA" id="ARBA00022827"/>
    </source>
</evidence>